<dbReference type="Proteomes" id="UP000027442">
    <property type="component" value="Unassembled WGS sequence"/>
</dbReference>
<dbReference type="Pfam" id="PF15890">
    <property type="entry name" value="Peptidase_Mx1"/>
    <property type="match status" value="1"/>
</dbReference>
<evidence type="ECO:0000313" key="2">
    <source>
        <dbReference type="EMBL" id="KDR52778.1"/>
    </source>
</evidence>
<keyword evidence="1" id="KW-0732">Signal</keyword>
<dbReference type="InterPro" id="IPR030890">
    <property type="entry name" value="LP_HExxH_w_TonB"/>
</dbReference>
<keyword evidence="3" id="KW-1185">Reference proteome</keyword>
<reference evidence="2 3" key="1">
    <citation type="submission" date="2013-08" db="EMBL/GenBank/DDBJ databases">
        <authorList>
            <person name="Weinstock G."/>
            <person name="Sodergren E."/>
            <person name="Wylie T."/>
            <person name="Fulton L."/>
            <person name="Fulton R."/>
            <person name="Fronick C."/>
            <person name="O'Laughlin M."/>
            <person name="Godfrey J."/>
            <person name="Miner T."/>
            <person name="Herter B."/>
            <person name="Appelbaum E."/>
            <person name="Cordes M."/>
            <person name="Lek S."/>
            <person name="Wollam A."/>
            <person name="Pepin K.H."/>
            <person name="Palsikar V.B."/>
            <person name="Mitreva M."/>
            <person name="Wilson R.K."/>
        </authorList>
    </citation>
    <scope>NUCLEOTIDE SEQUENCE [LARGE SCALE GENOMIC DNA]</scope>
    <source>
        <strain evidence="2 3">ATCC 15930</strain>
    </source>
</reference>
<evidence type="ECO:0000313" key="3">
    <source>
        <dbReference type="Proteomes" id="UP000027442"/>
    </source>
</evidence>
<protein>
    <recommendedName>
        <fullName evidence="4">Imelysin</fullName>
    </recommendedName>
</protein>
<dbReference type="eggNOG" id="ENOG502ZCK3">
    <property type="taxonomic scope" value="Bacteria"/>
</dbReference>
<evidence type="ECO:0000256" key="1">
    <source>
        <dbReference type="SAM" id="SignalP"/>
    </source>
</evidence>
<dbReference type="HOGENOM" id="CLU_048099_1_0_10"/>
<dbReference type="EMBL" id="JNGW01000045">
    <property type="protein sequence ID" value="KDR52778.1"/>
    <property type="molecule type" value="Genomic_DNA"/>
</dbReference>
<dbReference type="Gene3D" id="3.40.390.70">
    <property type="match status" value="1"/>
</dbReference>
<name>A0A069QIW2_HOYLO</name>
<dbReference type="RefSeq" id="WP_018967005.1">
    <property type="nucleotide sequence ID" value="NZ_KB899212.1"/>
</dbReference>
<accession>A0A069QIW2</accession>
<dbReference type="PATRIC" id="fig|1122985.7.peg.1213"/>
<dbReference type="PROSITE" id="PS51257">
    <property type="entry name" value="PROKAR_LIPOPROTEIN"/>
    <property type="match status" value="1"/>
</dbReference>
<proteinExistence type="predicted"/>
<sequence>MNIKNIICLLLPCLLQACTNDSLSPQSVVDAGTVQNPQTELDHWIADSITAPYNIEVVYRWQKNANTGTTFVSPPKPDNVKAILRAVRELCFETYRQESLGGEHFLQGKTPLRVYLYGGKNVDENGVELLNNPLLTPSEMCIFRVDDFKAGDADKMYALMRSVHHQFARRLAELVAYDRDKFTAISGHRYTGSTEPLAAPLGYSKKEKDYFGLADYANKRGFYTMQAFLSAEDDFAEIISSTLCATPKEVNDAINTAQTPDQDSDPEVQQQYNKEAEQAYKEIVAKQAFVEQYMQKSLHINFKQLQIASLRRINNYIKQHAQ</sequence>
<comment type="caution">
    <text evidence="2">The sequence shown here is derived from an EMBL/GenBank/DDBJ whole genome shotgun (WGS) entry which is preliminary data.</text>
</comment>
<feature type="signal peptide" evidence="1">
    <location>
        <begin position="1"/>
        <end position="17"/>
    </location>
</feature>
<dbReference type="NCBIfam" id="TIGR04549">
    <property type="entry name" value="LP_HExxH_w_tonB"/>
    <property type="match status" value="1"/>
</dbReference>
<feature type="chain" id="PRO_5001668181" description="Imelysin" evidence="1">
    <location>
        <begin position="18"/>
        <end position="322"/>
    </location>
</feature>
<gene>
    <name evidence="2" type="ORF">HMPREF1991_01171</name>
</gene>
<dbReference type="AlphaFoldDB" id="A0A069QIW2"/>
<organism evidence="2 3">
    <name type="scientific">Hoylesella loescheii DSM 19665 = JCM 12249 = ATCC 15930</name>
    <dbReference type="NCBI Taxonomy" id="1122985"/>
    <lineage>
        <taxon>Bacteria</taxon>
        <taxon>Pseudomonadati</taxon>
        <taxon>Bacteroidota</taxon>
        <taxon>Bacteroidia</taxon>
        <taxon>Bacteroidales</taxon>
        <taxon>Prevotellaceae</taxon>
        <taxon>Hoylesella</taxon>
    </lineage>
</organism>
<evidence type="ECO:0008006" key="4">
    <source>
        <dbReference type="Google" id="ProtNLM"/>
    </source>
</evidence>